<evidence type="ECO:0000256" key="6">
    <source>
        <dbReference type="ARBA" id="ARBA00023002"/>
    </source>
</evidence>
<evidence type="ECO:0000256" key="3">
    <source>
        <dbReference type="ARBA" id="ARBA00022630"/>
    </source>
</evidence>
<dbReference type="Pfam" id="PF23030">
    <property type="entry name" value="SCAF11-like_C"/>
    <property type="match status" value="1"/>
</dbReference>
<sequence>MEGDDLSSFKPFQAKLGLHKVSPLNLSKPRAGRMEGEGKKPPVRKRSKSIGITLDSDDDEPIGCYLKLKRARNPKRVKGDLGQDGKKGAKLVAEHEDFGGMDDTLASLWMKLKGPKKDVGSASARPLDDASTADQGCSNEFNDALDVSMNAVLETKCKGRVKQSKAGIKKARFVGGAVVDDDSSNLRSDIDKLSDHKDKAVLHGEGSGRFSDDKLEDSFSPCFQKEQSGLTRNSCPNSSVKQVSKTQVLEDGLTPPLEGTYGAGKPTSDRRLRPVSTINFASEDLRAEDSSLQVGVSNQLYSASEQSRTGKMQRFDNGSHPACDRVEEDSDPCKGLLGIERTTEECNGFDDKRHGSLPEIIPQVPTYDSASLLIHHEGIQDDHVLTPCDSNSKEGLVMDSRSSDGIYGEICSVSGQRDNFQTEASKNGLKLLSMHKTSDVVRDITEMPNTSSGSILDDEIPNKVWGNASEEICKSWYEGTQAGYVKSLSTKSSPSYLNIDGATKTKNKLDFGQCPKACGRVELHSVDAALVSLEIQEACSNRDDDANLASVSSEKENAGVSDIKICAHHNDLSVSIEKCSSIFQPNQPSNDAIRRTCPPSHISINNEANRGSSPITLDENESCAEDALSMPDSENKDGNLSAVQRAMRKAKKPRFGDMTYEGDADWDMLVNEQFFLEHDQVVDSDWSHRTRQKSASSSISIMEAENGGAAAVSAGLRARAAGPLEKIKFKEVLKRKGGLQEYLECRNHILGLWSKNVGHILPLTDCGVTDTPSKDEIPRASLIREIYTFLDQYGYINVGIASDKDKRETGVKHAYKLLEDKKFEGIPGTSVTDLEDGVSFILGQVKSPGTYLESKNGVATGDEGLASKGTEVGDVIMSMTHELLNVKQPEECPANDIRQNDSINLRSSILPASLDVPNVVPLCSSLNSMAPHAINAETKNEWQNMQSSLGDDIAWGDNMKCDSEEKKKVIVVGAGPAGLTAAQHLQRQGFSVIVLEARSRIGGRVYTDRSSLSVPVDLGASIITGVEADVASERRPDPSSLICSQLGLELTILNSDCPLYDILTGEKVAGDLDEALEAEFNSLLDDMLLLVEQKGQHAMKMSLEDGLEYALTSRRMAQSGMLDTLSDSKTCVDGRLEQSCFKEEILTPLERRVMDWHFANLEYGCAALLKEVSLPHWNQDDVYGGFGGAHCMIKGGYSNVLESLGEGLSINLNHVVTDILYSIMDAGAGETLCNKVKVCTSDGSEFVGDAALITVPLGCLKAETIKFSPPLPQWKQSSIQQLGFGVLNKVVLEFPEVFWDDSVDYFGATAEETDCRGHCFMFWNIRKTVGAPVLIALVVGRAAIDGQSMSSSDHVSHALMVLRKIFGEASVPNPLASVVTDWGRDPFSYGAYSYVAIGSSGEDYDILGRPVENCLFFAGEATCKEHPDTVGGAMLSGLREAVRIVDILRTGIDYTAEVEAIEDAQRRSETERDEVMDITRKLETVEISNELYKNSLDRARNSTRVALLKDMFFSAKTSAGRLHLVKKLLNLPVETLKSFAGTRKGLSMLNSWILDSMGKDGTQLLRHCVRLLVLVSTDLLAVRLSGIGKTVKEKVCVHTSRDIRAIASQLVSMWLEVFRREKASNGAQKLLRLASTVDSKRKPLNTAVSGKPPLCIQHGAVENKVSLQVPASSGNILSDANMNKLNGKLFKSDIGKDSKLESSSHVSPGRLDAEIENNNHVLSEEEQAALAAEEAARAAARAAAEAYASSEARCNLQLLPKIPSFHKFARREQYAQMDEYDLKRKWPGGVIGRQDCISEIDSRNCRVRDWSVDFSAACANLDSSRMSVDNLSQRSHSNEIGPHMNLREQSGESAAVDSSLFTKAWVDTAGSVGIKDYHAIERWQSQAAAADSEFFHPAIRINDEQDSNAGSKRSTWKNDRQANGSSVSQVTINKESLKNHPQGADRIKQAVVDFVASLLMPVYKARKIDREGYKSIMKKCATKVMEQATDAEKAMAVAEFLDFKRKKKIRAFVDKLIERHMMMKAAGNH</sequence>
<evidence type="ECO:0000256" key="4">
    <source>
        <dbReference type="ARBA" id="ARBA00022827"/>
    </source>
</evidence>
<evidence type="ECO:0000256" key="7">
    <source>
        <dbReference type="SAM" id="MobiDB-lite"/>
    </source>
</evidence>
<feature type="region of interest" description="Disordered" evidence="7">
    <location>
        <begin position="20"/>
        <end position="55"/>
    </location>
</feature>
<dbReference type="SUPFAM" id="SSF54373">
    <property type="entry name" value="FAD-linked reductases, C-terminal domain"/>
    <property type="match status" value="1"/>
</dbReference>
<dbReference type="GO" id="GO:0141052">
    <property type="term" value="F:histone H3 demethylase activity"/>
    <property type="evidence" value="ECO:0007669"/>
    <property type="project" value="UniProtKB-ARBA"/>
</dbReference>
<dbReference type="GO" id="GO:0016705">
    <property type="term" value="F:oxidoreductase activity, acting on paired donors, with incorporation or reduction of molecular oxygen"/>
    <property type="evidence" value="ECO:0007669"/>
    <property type="project" value="UniProtKB-ARBA"/>
</dbReference>
<evidence type="ECO:0000313" key="9">
    <source>
        <dbReference type="EMBL" id="MBX04724.1"/>
    </source>
</evidence>
<dbReference type="PANTHER" id="PTHR10742:SF410">
    <property type="entry name" value="LYSINE-SPECIFIC HISTONE DEMETHYLASE 2"/>
    <property type="match status" value="1"/>
</dbReference>
<dbReference type="Pfam" id="PF04433">
    <property type="entry name" value="SWIRM"/>
    <property type="match status" value="1"/>
</dbReference>
<dbReference type="Gene3D" id="3.90.660.10">
    <property type="match status" value="1"/>
</dbReference>
<evidence type="ECO:0000256" key="1">
    <source>
        <dbReference type="ARBA" id="ARBA00001974"/>
    </source>
</evidence>
<keyword evidence="3" id="KW-0285">Flavoprotein</keyword>
<dbReference type="InterPro" id="IPR036388">
    <property type="entry name" value="WH-like_DNA-bd_sf"/>
</dbReference>
<reference evidence="9" key="1">
    <citation type="submission" date="2018-02" db="EMBL/GenBank/DDBJ databases">
        <title>Rhizophora mucronata_Transcriptome.</title>
        <authorList>
            <person name="Meera S.P."/>
            <person name="Sreeshan A."/>
            <person name="Augustine A."/>
        </authorList>
    </citation>
    <scope>NUCLEOTIDE SEQUENCE</scope>
    <source>
        <tissue evidence="9">Leaf</tissue>
    </source>
</reference>
<dbReference type="Gene3D" id="1.10.10.10">
    <property type="entry name" value="Winged helix-like DNA-binding domain superfamily/Winged helix DNA-binding domain"/>
    <property type="match status" value="1"/>
</dbReference>
<keyword evidence="4" id="KW-0274">FAD</keyword>
<dbReference type="EMBL" id="GGEC01024240">
    <property type="protein sequence ID" value="MBX04724.1"/>
    <property type="molecule type" value="Transcribed_RNA"/>
</dbReference>
<proteinExistence type="inferred from homology"/>
<name>A0A2P2KG80_RHIMU</name>
<dbReference type="PANTHER" id="PTHR10742">
    <property type="entry name" value="FLAVIN MONOAMINE OXIDASE"/>
    <property type="match status" value="1"/>
</dbReference>
<feature type="region of interest" description="Disordered" evidence="7">
    <location>
        <begin position="303"/>
        <end position="329"/>
    </location>
</feature>
<dbReference type="SUPFAM" id="SSF46689">
    <property type="entry name" value="Homeodomain-like"/>
    <property type="match status" value="1"/>
</dbReference>
<comment type="similarity">
    <text evidence="2">Belongs to the flavin monoamine oxidase family.</text>
</comment>
<feature type="region of interest" description="Disordered" evidence="7">
    <location>
        <begin position="246"/>
        <end position="270"/>
    </location>
</feature>
<dbReference type="InterPro" id="IPR002937">
    <property type="entry name" value="Amino_oxidase"/>
</dbReference>
<dbReference type="Gene3D" id="3.50.50.60">
    <property type="entry name" value="FAD/NAD(P)-binding domain"/>
    <property type="match status" value="1"/>
</dbReference>
<dbReference type="InterPro" id="IPR036188">
    <property type="entry name" value="FAD/NAD-bd_sf"/>
</dbReference>
<keyword evidence="6" id="KW-0560">Oxidoreductase</keyword>
<evidence type="ECO:0000259" key="8">
    <source>
        <dbReference type="PROSITE" id="PS50934"/>
    </source>
</evidence>
<feature type="domain" description="SWIRM" evidence="8">
    <location>
        <begin position="707"/>
        <end position="807"/>
    </location>
</feature>
<evidence type="ECO:0000256" key="5">
    <source>
        <dbReference type="ARBA" id="ARBA00022853"/>
    </source>
</evidence>
<evidence type="ECO:0000256" key="2">
    <source>
        <dbReference type="ARBA" id="ARBA00005995"/>
    </source>
</evidence>
<feature type="region of interest" description="Disordered" evidence="7">
    <location>
        <begin position="1902"/>
        <end position="1929"/>
    </location>
</feature>
<protein>
    <recommendedName>
        <fullName evidence="8">SWIRM domain-containing protein</fullName>
    </recommendedName>
</protein>
<dbReference type="InterPro" id="IPR057031">
    <property type="entry name" value="SFR19-like_C"/>
</dbReference>
<dbReference type="PROSITE" id="PS50934">
    <property type="entry name" value="SWIRM"/>
    <property type="match status" value="1"/>
</dbReference>
<dbReference type="SUPFAM" id="SSF51905">
    <property type="entry name" value="FAD/NAD(P)-binding domain"/>
    <property type="match status" value="1"/>
</dbReference>
<dbReference type="InterPro" id="IPR050281">
    <property type="entry name" value="Flavin_monoamine_oxidase"/>
</dbReference>
<organism evidence="9">
    <name type="scientific">Rhizophora mucronata</name>
    <name type="common">Asiatic mangrove</name>
    <dbReference type="NCBI Taxonomy" id="61149"/>
    <lineage>
        <taxon>Eukaryota</taxon>
        <taxon>Viridiplantae</taxon>
        <taxon>Streptophyta</taxon>
        <taxon>Embryophyta</taxon>
        <taxon>Tracheophyta</taxon>
        <taxon>Spermatophyta</taxon>
        <taxon>Magnoliopsida</taxon>
        <taxon>eudicotyledons</taxon>
        <taxon>Gunneridae</taxon>
        <taxon>Pentapetalae</taxon>
        <taxon>rosids</taxon>
        <taxon>fabids</taxon>
        <taxon>Malpighiales</taxon>
        <taxon>Rhizophoraceae</taxon>
        <taxon>Rhizophora</taxon>
    </lineage>
</organism>
<dbReference type="InterPro" id="IPR009057">
    <property type="entry name" value="Homeodomain-like_sf"/>
</dbReference>
<accession>A0A2P2KG80</accession>
<comment type="cofactor">
    <cofactor evidence="1">
        <name>FAD</name>
        <dbReference type="ChEBI" id="CHEBI:57692"/>
    </cofactor>
</comment>
<dbReference type="Pfam" id="PF01593">
    <property type="entry name" value="Amino_oxidase"/>
    <property type="match status" value="1"/>
</dbReference>
<keyword evidence="5" id="KW-0156">Chromatin regulator</keyword>
<dbReference type="InterPro" id="IPR007526">
    <property type="entry name" value="SWIRM"/>
</dbReference>